<organism evidence="2 3">
    <name type="scientific">Tenacibaculum skagerrakense</name>
    <dbReference type="NCBI Taxonomy" id="186571"/>
    <lineage>
        <taxon>Bacteria</taxon>
        <taxon>Pseudomonadati</taxon>
        <taxon>Bacteroidota</taxon>
        <taxon>Flavobacteriia</taxon>
        <taxon>Flavobacteriales</taxon>
        <taxon>Flavobacteriaceae</taxon>
        <taxon>Tenacibaculum</taxon>
    </lineage>
</organism>
<dbReference type="AlphaFoldDB" id="A0A4R2NIR0"/>
<dbReference type="Pfam" id="PF13585">
    <property type="entry name" value="CHU_C"/>
    <property type="match status" value="1"/>
</dbReference>
<feature type="chain" id="PRO_5020683627" evidence="1">
    <location>
        <begin position="26"/>
        <end position="391"/>
    </location>
</feature>
<dbReference type="EMBL" id="SLXM01000020">
    <property type="protein sequence ID" value="TCP21317.1"/>
    <property type="molecule type" value="Genomic_DNA"/>
</dbReference>
<evidence type="ECO:0000313" key="2">
    <source>
        <dbReference type="EMBL" id="TCP21317.1"/>
    </source>
</evidence>
<dbReference type="InterPro" id="IPR026341">
    <property type="entry name" value="T9SS_type_B"/>
</dbReference>
<keyword evidence="1" id="KW-0732">Signal</keyword>
<dbReference type="Proteomes" id="UP000294564">
    <property type="component" value="Unassembled WGS sequence"/>
</dbReference>
<proteinExistence type="predicted"/>
<dbReference type="NCBIfam" id="TIGR04131">
    <property type="entry name" value="Bac_Flav_CTERM"/>
    <property type="match status" value="1"/>
</dbReference>
<sequence length="391" mass="44071">MIHIPKVMARLFACLIVITASTSNAQSAFKNFGSIQMHNDASVGFHTDLINDGDFENNEGLTGFYSDNEVRTISGLNRAVFNNIEIDALNDLNLATSLGIRNELQFINGKVNTPRNNTSISLDFINHNFYVGEDDDRHTDGYTSVLGTNEFIFPIGDDNRFRPMITPVQTSEAYFNGAYFSENPNTPSTFSTIFSTNDKEVILKSISSYEFWDLDGTTETSITLTWDTFSNIENISPLTSLLRVVGWSKAENKWINLGGVNIQGDLTEGRITSQNFIPNDYEVITIGSIFSDIELGDSNNYLISPNEDGTNDALVFEGLELYEKNELIIFNRWGNEVFRKNNYENDWVAISTGRATIQQAKKLPAGTYFYTLKFGNDRLDRTKKGWVYISY</sequence>
<dbReference type="RefSeq" id="WP_132796070.1">
    <property type="nucleotide sequence ID" value="NZ_SLXM01000020.1"/>
</dbReference>
<accession>A0A4R2NIR0</accession>
<protein>
    <submittedName>
        <fullName evidence="2">Gliding motility-associated-like protein</fullName>
    </submittedName>
</protein>
<dbReference type="OrthoDB" id="1489185at2"/>
<keyword evidence="3" id="KW-1185">Reference proteome</keyword>
<gene>
    <name evidence="2" type="ORF">EV195_1208</name>
</gene>
<comment type="caution">
    <text evidence="2">The sequence shown here is derived from an EMBL/GenBank/DDBJ whole genome shotgun (WGS) entry which is preliminary data.</text>
</comment>
<reference evidence="2 3" key="1">
    <citation type="submission" date="2019-03" db="EMBL/GenBank/DDBJ databases">
        <title>Genomic Encyclopedia of Type Strains, Phase IV (KMG-IV): sequencing the most valuable type-strain genomes for metagenomic binning, comparative biology and taxonomic classification.</title>
        <authorList>
            <person name="Goeker M."/>
        </authorList>
    </citation>
    <scope>NUCLEOTIDE SEQUENCE [LARGE SCALE GENOMIC DNA]</scope>
    <source>
        <strain evidence="2 3">DSM 14836</strain>
    </source>
</reference>
<evidence type="ECO:0000313" key="3">
    <source>
        <dbReference type="Proteomes" id="UP000294564"/>
    </source>
</evidence>
<evidence type="ECO:0000256" key="1">
    <source>
        <dbReference type="SAM" id="SignalP"/>
    </source>
</evidence>
<name>A0A4R2NIR0_9FLAO</name>
<feature type="signal peptide" evidence="1">
    <location>
        <begin position="1"/>
        <end position="25"/>
    </location>
</feature>